<dbReference type="EMBL" id="JACVVK020000030">
    <property type="protein sequence ID" value="KAK7501703.1"/>
    <property type="molecule type" value="Genomic_DNA"/>
</dbReference>
<evidence type="ECO:0000313" key="1">
    <source>
        <dbReference type="EMBL" id="KAK7501703.1"/>
    </source>
</evidence>
<accession>A0ABD0LRD7</accession>
<reference evidence="1 2" key="1">
    <citation type="journal article" date="2023" name="Sci. Data">
        <title>Genome assembly of the Korean intertidal mud-creeper Batillaria attramentaria.</title>
        <authorList>
            <person name="Patra A.K."/>
            <person name="Ho P.T."/>
            <person name="Jun S."/>
            <person name="Lee S.J."/>
            <person name="Kim Y."/>
            <person name="Won Y.J."/>
        </authorList>
    </citation>
    <scope>NUCLEOTIDE SEQUENCE [LARGE SCALE GENOMIC DNA]</scope>
    <source>
        <strain evidence="1">Wonlab-2016</strain>
    </source>
</reference>
<sequence length="147" mass="16921">MVDREICYIDDELCFDQNYVTCNNKGRRLFVYDAEQQLRRLPHYLASERRLATVEQPFTELPHQIEAFETISETVFNNVATRSLIAPFLTPCPPTPPSSPDTPFRTPDLMSSQNLIPISPLPSPTRFQTIDMILWLGSHRNRQSISP</sequence>
<protein>
    <submittedName>
        <fullName evidence="1">Uncharacterized protein</fullName>
    </submittedName>
</protein>
<name>A0ABD0LRD7_9CAEN</name>
<dbReference type="Proteomes" id="UP001519460">
    <property type="component" value="Unassembled WGS sequence"/>
</dbReference>
<comment type="caution">
    <text evidence="1">The sequence shown here is derived from an EMBL/GenBank/DDBJ whole genome shotgun (WGS) entry which is preliminary data.</text>
</comment>
<evidence type="ECO:0000313" key="2">
    <source>
        <dbReference type="Proteomes" id="UP001519460"/>
    </source>
</evidence>
<keyword evidence="2" id="KW-1185">Reference proteome</keyword>
<gene>
    <name evidence="1" type="ORF">BaRGS_00007134</name>
</gene>
<dbReference type="AlphaFoldDB" id="A0ABD0LRD7"/>
<proteinExistence type="predicted"/>
<organism evidence="1 2">
    <name type="scientific">Batillaria attramentaria</name>
    <dbReference type="NCBI Taxonomy" id="370345"/>
    <lineage>
        <taxon>Eukaryota</taxon>
        <taxon>Metazoa</taxon>
        <taxon>Spiralia</taxon>
        <taxon>Lophotrochozoa</taxon>
        <taxon>Mollusca</taxon>
        <taxon>Gastropoda</taxon>
        <taxon>Caenogastropoda</taxon>
        <taxon>Sorbeoconcha</taxon>
        <taxon>Cerithioidea</taxon>
        <taxon>Batillariidae</taxon>
        <taxon>Batillaria</taxon>
    </lineage>
</organism>